<dbReference type="Gene3D" id="3.40.50.450">
    <property type="match status" value="1"/>
</dbReference>
<dbReference type="InterPro" id="IPR007710">
    <property type="entry name" value="Nucleoside_deoxyribTrfase"/>
</dbReference>
<reference evidence="1" key="1">
    <citation type="submission" date="2022-07" db="EMBL/GenBank/DDBJ databases">
        <title>Complete genome of Mycoplasma equigenitalium type strain T37.</title>
        <authorList>
            <person name="Spergser J."/>
        </authorList>
    </citation>
    <scope>NUCLEOTIDE SEQUENCE</scope>
    <source>
        <strain evidence="1">T37</strain>
    </source>
</reference>
<dbReference type="EMBL" id="CP101808">
    <property type="protein sequence ID" value="UUD36925.1"/>
    <property type="molecule type" value="Genomic_DNA"/>
</dbReference>
<dbReference type="InterPro" id="IPR051239">
    <property type="entry name" value="2'-dNMP_N-hydrolase"/>
</dbReference>
<sequence length="159" mass="17911">MKRIYFANALFSQAEVMFNKTLIEKIRELKKYTVYAPQENMSINDKTKSADSVDIYRADKNELDRSDILVAVLDGLVIDPGVAAEIGIFAQSKKPILGLITDSRKTGHMQGNDPKLEIIKTKVAESQFMYFNLFVIGAIKENGDVFDNVDDLISKLKNM</sequence>
<organism evidence="1 2">
    <name type="scientific">Mycoplasmopsis equigenitalium</name>
    <dbReference type="NCBI Taxonomy" id="114883"/>
    <lineage>
        <taxon>Bacteria</taxon>
        <taxon>Bacillati</taxon>
        <taxon>Mycoplasmatota</taxon>
        <taxon>Mycoplasmoidales</taxon>
        <taxon>Metamycoplasmataceae</taxon>
        <taxon>Mycoplasmopsis</taxon>
    </lineage>
</organism>
<evidence type="ECO:0000313" key="2">
    <source>
        <dbReference type="Proteomes" id="UP001059576"/>
    </source>
</evidence>
<evidence type="ECO:0000313" key="1">
    <source>
        <dbReference type="EMBL" id="UUD36925.1"/>
    </source>
</evidence>
<protein>
    <submittedName>
        <fullName evidence="1">Nucleoside 2-deoxyribosyltransferase</fullName>
    </submittedName>
</protein>
<name>A0ABY5J4N9_9BACT</name>
<dbReference type="Proteomes" id="UP001059576">
    <property type="component" value="Chromosome"/>
</dbReference>
<dbReference type="SUPFAM" id="SSF52309">
    <property type="entry name" value="N-(deoxy)ribosyltransferase-like"/>
    <property type="match status" value="1"/>
</dbReference>
<dbReference type="Pfam" id="PF05014">
    <property type="entry name" value="Nuc_deoxyrib_tr"/>
    <property type="match status" value="1"/>
</dbReference>
<gene>
    <name evidence="1" type="ORF">NPA09_03435</name>
</gene>
<accession>A0ABY5J4N9</accession>
<keyword evidence="2" id="KW-1185">Reference proteome</keyword>
<dbReference type="PANTHER" id="PTHR15364:SF0">
    <property type="entry name" value="2'-DEOXYNUCLEOSIDE 5'-PHOSPHATE N-HYDROLASE 1"/>
    <property type="match status" value="1"/>
</dbReference>
<dbReference type="PANTHER" id="PTHR15364">
    <property type="entry name" value="2'-DEOXYNUCLEOSIDE 5'-PHOSPHATE N-HYDROLASE 1"/>
    <property type="match status" value="1"/>
</dbReference>
<dbReference type="RefSeq" id="WP_129722786.1">
    <property type="nucleotide sequence ID" value="NZ_CP101808.1"/>
</dbReference>
<proteinExistence type="predicted"/>